<evidence type="ECO:0000256" key="1">
    <source>
        <dbReference type="SAM" id="MobiDB-lite"/>
    </source>
</evidence>
<evidence type="ECO:0000313" key="2">
    <source>
        <dbReference type="EMBL" id="KAG2567228.1"/>
    </source>
</evidence>
<feature type="compositionally biased region" description="Basic and acidic residues" evidence="1">
    <location>
        <begin position="114"/>
        <end position="123"/>
    </location>
</feature>
<sequence>MSPALTRSTQPSVRAPPAFLVTPEIPRPGPHPPAPHQPAAPPPSRGPQVPPGSKPPTNTISRASASFTSLPSRSSVSSDPASLSPPPPAARSWHTVSTASKGAPTAKIPSDQKGTPEREKERNPSSPFPSERSFPRESCLPV</sequence>
<accession>A0A8T0Q289</accession>
<reference evidence="2" key="1">
    <citation type="submission" date="2020-05" db="EMBL/GenBank/DDBJ databases">
        <title>WGS assembly of Panicum virgatum.</title>
        <authorList>
            <person name="Lovell J.T."/>
            <person name="Jenkins J."/>
            <person name="Shu S."/>
            <person name="Juenger T.E."/>
            <person name="Schmutz J."/>
        </authorList>
    </citation>
    <scope>NUCLEOTIDE SEQUENCE</scope>
    <source>
        <strain evidence="2">AP13</strain>
    </source>
</reference>
<name>A0A8T0Q289_PANVG</name>
<feature type="compositionally biased region" description="Polar residues" evidence="1">
    <location>
        <begin position="55"/>
        <end position="68"/>
    </location>
</feature>
<feature type="region of interest" description="Disordered" evidence="1">
    <location>
        <begin position="1"/>
        <end position="142"/>
    </location>
</feature>
<evidence type="ECO:0000313" key="3">
    <source>
        <dbReference type="Proteomes" id="UP000823388"/>
    </source>
</evidence>
<dbReference type="Proteomes" id="UP000823388">
    <property type="component" value="Chromosome 7N"/>
</dbReference>
<keyword evidence="3" id="KW-1185">Reference proteome</keyword>
<organism evidence="2 3">
    <name type="scientific">Panicum virgatum</name>
    <name type="common">Blackwell switchgrass</name>
    <dbReference type="NCBI Taxonomy" id="38727"/>
    <lineage>
        <taxon>Eukaryota</taxon>
        <taxon>Viridiplantae</taxon>
        <taxon>Streptophyta</taxon>
        <taxon>Embryophyta</taxon>
        <taxon>Tracheophyta</taxon>
        <taxon>Spermatophyta</taxon>
        <taxon>Magnoliopsida</taxon>
        <taxon>Liliopsida</taxon>
        <taxon>Poales</taxon>
        <taxon>Poaceae</taxon>
        <taxon>PACMAD clade</taxon>
        <taxon>Panicoideae</taxon>
        <taxon>Panicodae</taxon>
        <taxon>Paniceae</taxon>
        <taxon>Panicinae</taxon>
        <taxon>Panicum</taxon>
        <taxon>Panicum sect. Hiantes</taxon>
    </lineage>
</organism>
<feature type="compositionally biased region" description="Low complexity" evidence="1">
    <location>
        <begin position="124"/>
        <end position="142"/>
    </location>
</feature>
<comment type="caution">
    <text evidence="2">The sequence shown here is derived from an EMBL/GenBank/DDBJ whole genome shotgun (WGS) entry which is preliminary data.</text>
</comment>
<proteinExistence type="predicted"/>
<dbReference type="AlphaFoldDB" id="A0A8T0Q289"/>
<dbReference type="EMBL" id="CM029050">
    <property type="protein sequence ID" value="KAG2567228.1"/>
    <property type="molecule type" value="Genomic_DNA"/>
</dbReference>
<feature type="compositionally biased region" description="Low complexity" evidence="1">
    <location>
        <begin position="69"/>
        <end position="82"/>
    </location>
</feature>
<protein>
    <submittedName>
        <fullName evidence="2">Uncharacterized protein</fullName>
    </submittedName>
</protein>
<feature type="compositionally biased region" description="Pro residues" evidence="1">
    <location>
        <begin position="25"/>
        <end position="54"/>
    </location>
</feature>
<gene>
    <name evidence="2" type="ORF">PVAP13_7NG259400</name>
</gene>
<feature type="compositionally biased region" description="Polar residues" evidence="1">
    <location>
        <begin position="1"/>
        <end position="12"/>
    </location>
</feature>